<evidence type="ECO:0000256" key="5">
    <source>
        <dbReference type="HAMAP-Rule" id="MF_00601"/>
    </source>
</evidence>
<dbReference type="UniPathway" id="UPA00560"/>
<keyword evidence="2 5" id="KW-0456">Lyase</keyword>
<dbReference type="PANTHER" id="PTHR39330:SF1">
    <property type="entry name" value="ETHANOLAMINE AMMONIA-LYASE SMALL SUBUNIT"/>
    <property type="match status" value="1"/>
</dbReference>
<dbReference type="InterPro" id="IPR042251">
    <property type="entry name" value="EutC_C"/>
</dbReference>
<dbReference type="GO" id="GO:0046336">
    <property type="term" value="P:ethanolamine catabolic process"/>
    <property type="evidence" value="ECO:0007669"/>
    <property type="project" value="UniProtKB-UniRule"/>
</dbReference>
<keyword evidence="1 5" id="KW-0846">Cobalamin</keyword>
<dbReference type="Gene3D" id="1.10.30.40">
    <property type="entry name" value="Ethanolamine ammonia-lyase light chain (EutC), N-terminal domain"/>
    <property type="match status" value="1"/>
</dbReference>
<dbReference type="AlphaFoldDB" id="A0A0B6AF80"/>
<comment type="function">
    <text evidence="5">Catalyzes the deamination of various vicinal amino-alcohols to oxo compounds. Allows this organism to utilize ethanolamine as the sole source of nitrogen and carbon in the presence of external vitamin B12.</text>
</comment>
<dbReference type="GO" id="GO:0008851">
    <property type="term" value="F:ethanolamine ammonia-lyase activity"/>
    <property type="evidence" value="ECO:0007669"/>
    <property type="project" value="UniProtKB-UniRule"/>
</dbReference>
<sequence>MIPKSNRDPLETLKQFTPARIGVGRTGTRPLTKDVLSFRTDHAAAVDSVYGVVAEDILAEFNLFSVNTRVESKEHYLKRPDQGRLLADNAKKEIFKNCVRQPDVQVVVSDGLSAKAIEENISDVYPALIDSLQSYGLHIGTSFFVKGGRVACMDEIGEIIKPKALVLLIGERPGLVSAESMSAYMCYEPSKGKKESDRMVISNIHKRGTPPIEAAAHIGTMIDKMIKQQTSGVHLIV</sequence>
<feature type="binding site" evidence="5">
    <location>
        <position position="150"/>
    </location>
    <ligand>
        <name>adenosylcob(III)alamin</name>
        <dbReference type="ChEBI" id="CHEBI:18408"/>
    </ligand>
</feature>
<dbReference type="HAMAP" id="MF_00601">
    <property type="entry name" value="EutC"/>
    <property type="match status" value="1"/>
</dbReference>
<dbReference type="Proteomes" id="UP000031829">
    <property type="component" value="Chromosome"/>
</dbReference>
<dbReference type="Gene3D" id="3.40.50.11240">
    <property type="entry name" value="Ethanolamine ammonia-lyase light chain (EutC)"/>
    <property type="match status" value="1"/>
</dbReference>
<dbReference type="KEGG" id="bmeg:BG04_4984"/>
<comment type="pathway">
    <text evidence="5">Amine and polyamine degradation; ethanolamine degradation.</text>
</comment>
<gene>
    <name evidence="5" type="primary">eutC</name>
    <name evidence="6" type="ORF">BG04_4984</name>
</gene>
<comment type="subcellular location">
    <subcellularLocation>
        <location evidence="5">Bacterial microcompartment</location>
    </subcellularLocation>
</comment>
<dbReference type="GeneID" id="93642953"/>
<proteinExistence type="inferred from homology"/>
<dbReference type="RefSeq" id="WP_013083350.1">
    <property type="nucleotide sequence ID" value="NZ_BCVB01000015.1"/>
</dbReference>
<dbReference type="EMBL" id="CP009920">
    <property type="protein sequence ID" value="AJI23545.1"/>
    <property type="molecule type" value="Genomic_DNA"/>
</dbReference>
<dbReference type="GO" id="GO:0031419">
    <property type="term" value="F:cobalamin binding"/>
    <property type="evidence" value="ECO:0007669"/>
    <property type="project" value="UniProtKB-UniRule"/>
</dbReference>
<dbReference type="Pfam" id="PF05985">
    <property type="entry name" value="EutC"/>
    <property type="match status" value="1"/>
</dbReference>
<dbReference type="InterPro" id="IPR042255">
    <property type="entry name" value="EutC_N"/>
</dbReference>
<dbReference type="PIRSF" id="PIRSF018982">
    <property type="entry name" value="EutC"/>
    <property type="match status" value="1"/>
</dbReference>
<dbReference type="GO" id="GO:0006520">
    <property type="term" value="P:amino acid metabolic process"/>
    <property type="evidence" value="ECO:0007669"/>
    <property type="project" value="InterPro"/>
</dbReference>
<dbReference type="PATRIC" id="fig|592022.4.peg.2484"/>
<comment type="catalytic activity">
    <reaction evidence="5">
        <text>ethanolamine = acetaldehyde + NH4(+)</text>
        <dbReference type="Rhea" id="RHEA:15313"/>
        <dbReference type="ChEBI" id="CHEBI:15343"/>
        <dbReference type="ChEBI" id="CHEBI:28938"/>
        <dbReference type="ChEBI" id="CHEBI:57603"/>
        <dbReference type="EC" id="4.3.1.7"/>
    </reaction>
</comment>
<keyword evidence="3 5" id="KW-0170">Cobalt</keyword>
<evidence type="ECO:0000256" key="1">
    <source>
        <dbReference type="ARBA" id="ARBA00022628"/>
    </source>
</evidence>
<evidence type="ECO:0000313" key="7">
    <source>
        <dbReference type="Proteomes" id="UP000031829"/>
    </source>
</evidence>
<reference evidence="6 7" key="1">
    <citation type="journal article" date="2015" name="Genome Announc.">
        <title>Complete genome sequences for 35 biothreat assay-relevant bacillus species.</title>
        <authorList>
            <person name="Johnson S.L."/>
            <person name="Daligault H.E."/>
            <person name="Davenport K.W."/>
            <person name="Jaissle J."/>
            <person name="Frey K.G."/>
            <person name="Ladner J.T."/>
            <person name="Broomall S.M."/>
            <person name="Bishop-Lilly K.A."/>
            <person name="Bruce D.C."/>
            <person name="Gibbons H.S."/>
            <person name="Coyne S.R."/>
            <person name="Lo C.C."/>
            <person name="Meincke L."/>
            <person name="Munk A.C."/>
            <person name="Koroleva G.I."/>
            <person name="Rosenzweig C.N."/>
            <person name="Palacios G.F."/>
            <person name="Redden C.L."/>
            <person name="Minogue T.D."/>
            <person name="Chain P.S."/>
        </authorList>
    </citation>
    <scope>NUCLEOTIDE SEQUENCE [LARGE SCALE GENOMIC DNA]</scope>
    <source>
        <strain evidence="7">ATCC 14581 / DSM 32 / JCM 2506 / NBRC 15308 / NCIMB 9376 / NCTC 10342 / NRRL B-14308 / VKM B-512</strain>
    </source>
</reference>
<organism evidence="6 7">
    <name type="scientific">Priestia megaterium (strain ATCC 14581 / DSM 32 / CCUG 1817 / JCM 2506 / NBRC 15308 / NCIMB 9376 / NCTC 10342 / NRRL B-14308 / VKM B-512 / Ford 19)</name>
    <name type="common">Bacillus megaterium</name>
    <dbReference type="NCBI Taxonomy" id="1348623"/>
    <lineage>
        <taxon>Bacteria</taxon>
        <taxon>Bacillati</taxon>
        <taxon>Bacillota</taxon>
        <taxon>Bacilli</taxon>
        <taxon>Bacillales</taxon>
        <taxon>Bacillaceae</taxon>
        <taxon>Priestia</taxon>
    </lineage>
</organism>
<dbReference type="InterPro" id="IPR009246">
    <property type="entry name" value="EutC"/>
</dbReference>
<comment type="similarity">
    <text evidence="5">Belongs to the EutC family.</text>
</comment>
<comment type="cofactor">
    <cofactor evidence="5">
        <name>adenosylcob(III)alamin</name>
        <dbReference type="ChEBI" id="CHEBI:18408"/>
    </cofactor>
    <text evidence="5">Binds between the large and small subunits.</text>
</comment>
<dbReference type="GO" id="GO:0009350">
    <property type="term" value="C:ethanolamine ammonia-lyase complex"/>
    <property type="evidence" value="ECO:0007669"/>
    <property type="project" value="UniProtKB-UniRule"/>
</dbReference>
<keyword evidence="4 5" id="KW-1283">Bacterial microcompartment</keyword>
<name>A0A0B6AF80_PRIM2</name>
<accession>A0A0B6AF80</accession>
<evidence type="ECO:0000256" key="2">
    <source>
        <dbReference type="ARBA" id="ARBA00023239"/>
    </source>
</evidence>
<dbReference type="PANTHER" id="PTHR39330">
    <property type="entry name" value="ETHANOLAMINE AMMONIA-LYASE LIGHT CHAIN"/>
    <property type="match status" value="1"/>
</dbReference>
<evidence type="ECO:0000256" key="4">
    <source>
        <dbReference type="ARBA" id="ARBA00024446"/>
    </source>
</evidence>
<evidence type="ECO:0000256" key="3">
    <source>
        <dbReference type="ARBA" id="ARBA00023285"/>
    </source>
</evidence>
<feature type="binding site" evidence="5">
    <location>
        <position position="171"/>
    </location>
    <ligand>
        <name>adenosylcob(III)alamin</name>
        <dbReference type="ChEBI" id="CHEBI:18408"/>
    </ligand>
</feature>
<dbReference type="HOGENOM" id="CLU_068224_0_0_9"/>
<dbReference type="EC" id="4.3.1.7" evidence="5"/>
<dbReference type="NCBIfam" id="NF003971">
    <property type="entry name" value="PRK05465.1"/>
    <property type="match status" value="1"/>
</dbReference>
<dbReference type="GO" id="GO:0031471">
    <property type="term" value="C:ethanolamine degradation polyhedral organelle"/>
    <property type="evidence" value="ECO:0007669"/>
    <property type="project" value="UniProtKB-UniRule"/>
</dbReference>
<protein>
    <recommendedName>
        <fullName evidence="5">Ethanolamine ammonia-lyase small subunit</fullName>
        <shortName evidence="5">EAL small subunit</shortName>
        <ecNumber evidence="5">4.3.1.7</ecNumber>
    </recommendedName>
</protein>
<comment type="subunit">
    <text evidence="5">The basic unit is a heterodimer which dimerizes to form tetramers. The heterotetramers trimerize; 6 large subunits form a core ring with 6 small subunits projecting outwards.</text>
</comment>
<evidence type="ECO:0000313" key="6">
    <source>
        <dbReference type="EMBL" id="AJI23545.1"/>
    </source>
</evidence>